<dbReference type="InterPro" id="IPR008930">
    <property type="entry name" value="Terpenoid_cyclase/PrenylTrfase"/>
</dbReference>
<gene>
    <name evidence="6" type="ORF">L9F63_012248</name>
</gene>
<dbReference type="PANTHER" id="PTHR10559:SF18">
    <property type="entry name" value="TRANSCOBALAMIN II"/>
    <property type="match status" value="1"/>
</dbReference>
<evidence type="ECO:0000313" key="7">
    <source>
        <dbReference type="Proteomes" id="UP001233999"/>
    </source>
</evidence>
<sequence length="261" mass="29422">AYYLYVQGIIYLNVVISSPVPNISSFRKAVPSLPDYELANMAVVTNPEPRPTAHLVASDVSTHRALEWLVKQRAEDWGWGSDTPRVVLALQLANMSIWYSGENLESLLSAKQMDIEIMLQLWRHHETPMTPGRLAQYTLALNAICRDPRQFHGHDLIGSLQHHEAELDFEFAFSSLAICSAGAHVRKRQIRRLLDIAVRASDHNVDTLSMVLLALNCIVRDHRNRNLDHYVKKPSRGLADQQHTDGSFGNLHSTALAIQAY</sequence>
<accession>A0AAD8EMZ7</accession>
<evidence type="ECO:0000256" key="4">
    <source>
        <dbReference type="PIRSR" id="PIRSR602157-1"/>
    </source>
</evidence>
<evidence type="ECO:0000256" key="1">
    <source>
        <dbReference type="ARBA" id="ARBA00004613"/>
    </source>
</evidence>
<dbReference type="GO" id="GO:0005615">
    <property type="term" value="C:extracellular space"/>
    <property type="evidence" value="ECO:0007669"/>
    <property type="project" value="TreeGrafter"/>
</dbReference>
<evidence type="ECO:0000256" key="3">
    <source>
        <dbReference type="ARBA" id="ARBA00022729"/>
    </source>
</evidence>
<dbReference type="PANTHER" id="PTHR10559">
    <property type="entry name" value="TRANSCOBALAMIN-1/GASTRIC INTRINSIC FACTOR"/>
    <property type="match status" value="1"/>
</dbReference>
<protein>
    <submittedName>
        <fullName evidence="6">Uncharacterized protein</fullName>
    </submittedName>
</protein>
<dbReference type="GO" id="GO:0031419">
    <property type="term" value="F:cobalamin binding"/>
    <property type="evidence" value="ECO:0007669"/>
    <property type="project" value="InterPro"/>
</dbReference>
<evidence type="ECO:0000256" key="2">
    <source>
        <dbReference type="ARBA" id="ARBA00022525"/>
    </source>
</evidence>
<dbReference type="InterPro" id="IPR051588">
    <property type="entry name" value="Cobalamin_Transport"/>
</dbReference>
<dbReference type="Pfam" id="PF01122">
    <property type="entry name" value="Cobalamin_bind"/>
    <property type="match status" value="1"/>
</dbReference>
<feature type="non-terminal residue" evidence="6">
    <location>
        <position position="261"/>
    </location>
</feature>
<keyword evidence="3" id="KW-0732">Signal</keyword>
<keyword evidence="5" id="KW-1015">Disulfide bond</keyword>
<keyword evidence="4" id="KW-0170">Cobalt</keyword>
<reference evidence="6" key="1">
    <citation type="journal article" date="2023" name="IScience">
        <title>Live-bearing cockroach genome reveals convergent evolutionary mechanisms linked to viviparity in insects and beyond.</title>
        <authorList>
            <person name="Fouks B."/>
            <person name="Harrison M.C."/>
            <person name="Mikhailova A.A."/>
            <person name="Marchal E."/>
            <person name="English S."/>
            <person name="Carruthers M."/>
            <person name="Jennings E.C."/>
            <person name="Chiamaka E.L."/>
            <person name="Frigard R.A."/>
            <person name="Pippel M."/>
            <person name="Attardo G.M."/>
            <person name="Benoit J.B."/>
            <person name="Bornberg-Bauer E."/>
            <person name="Tobe S.S."/>
        </authorList>
    </citation>
    <scope>NUCLEOTIDE SEQUENCE</scope>
    <source>
        <strain evidence="6">Stay&amp;Tobe</strain>
    </source>
</reference>
<feature type="non-terminal residue" evidence="6">
    <location>
        <position position="1"/>
    </location>
</feature>
<dbReference type="Gene3D" id="1.50.10.20">
    <property type="match status" value="1"/>
</dbReference>
<evidence type="ECO:0000313" key="6">
    <source>
        <dbReference type="EMBL" id="KAJ9596725.1"/>
    </source>
</evidence>
<feature type="binding site" evidence="4">
    <location>
        <position position="250"/>
    </location>
    <ligand>
        <name>cyanocob(III)alamin</name>
        <dbReference type="ChEBI" id="CHEBI:17439"/>
    </ligand>
</feature>
<feature type="disulfide bond" evidence="5">
    <location>
        <begin position="179"/>
        <end position="217"/>
    </location>
</feature>
<organism evidence="6 7">
    <name type="scientific">Diploptera punctata</name>
    <name type="common">Pacific beetle cockroach</name>
    <dbReference type="NCBI Taxonomy" id="6984"/>
    <lineage>
        <taxon>Eukaryota</taxon>
        <taxon>Metazoa</taxon>
        <taxon>Ecdysozoa</taxon>
        <taxon>Arthropoda</taxon>
        <taxon>Hexapoda</taxon>
        <taxon>Insecta</taxon>
        <taxon>Pterygota</taxon>
        <taxon>Neoptera</taxon>
        <taxon>Polyneoptera</taxon>
        <taxon>Dictyoptera</taxon>
        <taxon>Blattodea</taxon>
        <taxon>Blaberoidea</taxon>
        <taxon>Blaberidae</taxon>
        <taxon>Diplopterinae</taxon>
        <taxon>Diploptera</taxon>
    </lineage>
</organism>
<dbReference type="AlphaFoldDB" id="A0AAD8EMZ7"/>
<dbReference type="EMBL" id="JASPKZ010001967">
    <property type="protein sequence ID" value="KAJ9596725.1"/>
    <property type="molecule type" value="Genomic_DNA"/>
</dbReference>
<keyword evidence="7" id="KW-1185">Reference proteome</keyword>
<feature type="binding site" evidence="4">
    <location>
        <position position="206"/>
    </location>
    <ligand>
        <name>cyanocob(III)alamin</name>
        <dbReference type="ChEBI" id="CHEBI:17439"/>
    </ligand>
</feature>
<reference evidence="6" key="2">
    <citation type="submission" date="2023-05" db="EMBL/GenBank/DDBJ databases">
        <authorList>
            <person name="Fouks B."/>
        </authorList>
    </citation>
    <scope>NUCLEOTIDE SEQUENCE</scope>
    <source>
        <strain evidence="6">Stay&amp;Tobe</strain>
        <tissue evidence="6">Testes</tissue>
    </source>
</reference>
<keyword evidence="2" id="KW-0964">Secreted</keyword>
<comment type="subcellular location">
    <subcellularLocation>
        <location evidence="1">Secreted</location>
    </subcellularLocation>
</comment>
<proteinExistence type="predicted"/>
<evidence type="ECO:0000256" key="5">
    <source>
        <dbReference type="PIRSR" id="PIRSR602157-2"/>
    </source>
</evidence>
<dbReference type="GO" id="GO:0015889">
    <property type="term" value="P:cobalamin transport"/>
    <property type="evidence" value="ECO:0007669"/>
    <property type="project" value="InterPro"/>
</dbReference>
<dbReference type="SUPFAM" id="SSF48239">
    <property type="entry name" value="Terpenoid cyclases/Protein prenyltransferases"/>
    <property type="match status" value="1"/>
</dbReference>
<dbReference type="InterPro" id="IPR002157">
    <property type="entry name" value="Cbl-bd_prot"/>
</dbReference>
<dbReference type="Proteomes" id="UP001233999">
    <property type="component" value="Unassembled WGS sequence"/>
</dbReference>
<name>A0AAD8EMZ7_DIPPU</name>
<comment type="caution">
    <text evidence="6">The sequence shown here is derived from an EMBL/GenBank/DDBJ whole genome shotgun (WGS) entry which is preliminary data.</text>
</comment>